<proteinExistence type="predicted"/>
<dbReference type="AlphaFoldDB" id="A0A1R2CXH1"/>
<reference evidence="1 2" key="1">
    <citation type="submission" date="2016-11" db="EMBL/GenBank/DDBJ databases">
        <title>The macronuclear genome of Stentor coeruleus: a giant cell with tiny introns.</title>
        <authorList>
            <person name="Slabodnick M."/>
            <person name="Ruby J.G."/>
            <person name="Reiff S.B."/>
            <person name="Swart E.C."/>
            <person name="Gosai S."/>
            <person name="Prabakaran S."/>
            <person name="Witkowska E."/>
            <person name="Larue G.E."/>
            <person name="Fisher S."/>
            <person name="Freeman R.M."/>
            <person name="Gunawardena J."/>
            <person name="Chu W."/>
            <person name="Stover N.A."/>
            <person name="Gregory B.D."/>
            <person name="Nowacki M."/>
            <person name="Derisi J."/>
            <person name="Roy S.W."/>
            <person name="Marshall W.F."/>
            <person name="Sood P."/>
        </authorList>
    </citation>
    <scope>NUCLEOTIDE SEQUENCE [LARGE SCALE GENOMIC DNA]</scope>
    <source>
        <strain evidence="1">WM001</strain>
    </source>
</reference>
<evidence type="ECO:0000313" key="1">
    <source>
        <dbReference type="EMBL" id="OMJ93704.1"/>
    </source>
</evidence>
<keyword evidence="2" id="KW-1185">Reference proteome</keyword>
<accession>A0A1R2CXH1</accession>
<comment type="caution">
    <text evidence="1">The sequence shown here is derived from an EMBL/GenBank/DDBJ whole genome shotgun (WGS) entry which is preliminary data.</text>
</comment>
<sequence>MSLKSIYQLTKLPDSIVEGETISKKLFGDLELSYHKGIQENEFKFIIRKFSGSPELVSEYIIVEKTWFNKNYFSYSQLLYGFYIEENPTSILYVLITKKCGQSFSELLRNGDENLKIEALGKLAQNLLEMQKNEIYNVGLNKDFIYFTEEREVLIGDNFWIIKNFDWQIIIKLIPLANEKILSPELRLLNEIENKEAIISRIDFLSSSIFSYGLLCLSMFEIEAIMDLQSTSHMSWLCKIFDLLFENEDKLEISYTSNIEESIDSKRLKDTLFSCLNIISNERCSYLKINLRLNVSRHQIENEIEKIFRLKIQTENIKEEIITDQELKQSCNYFRNTINKIHNICDNYNCGLNEVFSDVPPYKIIRESADLNDNELIQLQVKHEEYGKLKAVIADEIRAYTSDRYYELLRILKKGHDLFHASRCDSENIKFKEGLVSFFYSFHKDISFNLGCAEELIDTIIEHESIEPNYIKIIENFLEEKNTTKKEVYLFGLISLTYQRDWYHFFPELPQNYLYYKLIGSLNQNIVLMNKIKNFLMKKTILKMLAKYVENNSMIGNELRKTENTNEEEKMKRF</sequence>
<dbReference type="EMBL" id="MPUH01000038">
    <property type="protein sequence ID" value="OMJ93704.1"/>
    <property type="molecule type" value="Genomic_DNA"/>
</dbReference>
<gene>
    <name evidence="1" type="ORF">SteCoe_3268</name>
</gene>
<dbReference type="Proteomes" id="UP000187209">
    <property type="component" value="Unassembled WGS sequence"/>
</dbReference>
<protein>
    <submittedName>
        <fullName evidence="1">Uncharacterized protein</fullName>
    </submittedName>
</protein>
<evidence type="ECO:0000313" key="2">
    <source>
        <dbReference type="Proteomes" id="UP000187209"/>
    </source>
</evidence>
<organism evidence="1 2">
    <name type="scientific">Stentor coeruleus</name>
    <dbReference type="NCBI Taxonomy" id="5963"/>
    <lineage>
        <taxon>Eukaryota</taxon>
        <taxon>Sar</taxon>
        <taxon>Alveolata</taxon>
        <taxon>Ciliophora</taxon>
        <taxon>Postciliodesmatophora</taxon>
        <taxon>Heterotrichea</taxon>
        <taxon>Heterotrichida</taxon>
        <taxon>Stentoridae</taxon>
        <taxon>Stentor</taxon>
    </lineage>
</organism>
<name>A0A1R2CXH1_9CILI</name>